<dbReference type="eggNOG" id="COG1788">
    <property type="taxonomic scope" value="Bacteria"/>
</dbReference>
<dbReference type="GO" id="GO:0008410">
    <property type="term" value="F:CoA-transferase activity"/>
    <property type="evidence" value="ECO:0007669"/>
    <property type="project" value="InterPro"/>
</dbReference>
<dbReference type="PANTHER" id="PTHR13707">
    <property type="entry name" value="KETOACID-COENZYME A TRANSFERASE"/>
    <property type="match status" value="1"/>
</dbReference>
<dbReference type="HOGENOM" id="CLU_019942_2_1_6"/>
<dbReference type="Gene3D" id="3.40.1080.10">
    <property type="entry name" value="Glutaconate Coenzyme A-transferase"/>
    <property type="match status" value="1"/>
</dbReference>
<organism evidence="2 3">
    <name type="scientific">Providencia burhodogranariea DSM 19968</name>
    <dbReference type="NCBI Taxonomy" id="1141662"/>
    <lineage>
        <taxon>Bacteria</taxon>
        <taxon>Pseudomonadati</taxon>
        <taxon>Pseudomonadota</taxon>
        <taxon>Gammaproteobacteria</taxon>
        <taxon>Enterobacterales</taxon>
        <taxon>Morganellaceae</taxon>
        <taxon>Providencia</taxon>
    </lineage>
</organism>
<reference evidence="2 3" key="1">
    <citation type="journal article" date="2012" name="BMC Genomics">
        <title>Comparative genomics of bacteria in the genus Providencia isolated from wild Drosophila melanogaster.</title>
        <authorList>
            <person name="Galac M.R."/>
            <person name="Lazzaro B.P."/>
        </authorList>
    </citation>
    <scope>NUCLEOTIDE SEQUENCE [LARGE SCALE GENOMIC DNA]</scope>
    <source>
        <strain evidence="2 3">DSM 19968</strain>
    </source>
</reference>
<dbReference type="SMART" id="SM00882">
    <property type="entry name" value="CoA_trans"/>
    <property type="match status" value="1"/>
</dbReference>
<sequence length="218" mass="23287">MKHKLIEKDKIMSHFRDGMSLMYGGFMGQGTPPTLVKMILDSGVKNLTLIGNDTGKPGVGVAPLVEAGRVSRLISSHIGLLPETGRQMIAGEMAVELVPQGTLVERIRSGGAGLGGFLTPTGVGTIVEEGKQRINIDGRDYLLELPLRADLAIIHAHTGDKAGNLYYRLASRNFNPLIALAADTVFAEVEQLVDVGELKPDAIMTPGMLVTGLFQGDR</sequence>
<dbReference type="PANTHER" id="PTHR13707:SF60">
    <property type="entry name" value="ACETATE COA-TRANSFERASE SUBUNIT ALPHA"/>
    <property type="match status" value="1"/>
</dbReference>
<evidence type="ECO:0000313" key="3">
    <source>
        <dbReference type="Proteomes" id="UP000009336"/>
    </source>
</evidence>
<dbReference type="OrthoDB" id="9777193at2"/>
<keyword evidence="3" id="KW-1185">Reference proteome</keyword>
<name>K8WDZ6_9GAMM</name>
<dbReference type="PATRIC" id="fig|1141662.3.peg.3521"/>
<dbReference type="InterPro" id="IPR037171">
    <property type="entry name" value="NagB/RpiA_transferase-like"/>
</dbReference>
<dbReference type="Pfam" id="PF01144">
    <property type="entry name" value="CoA_trans"/>
    <property type="match status" value="1"/>
</dbReference>
<dbReference type="RefSeq" id="WP_008913447.1">
    <property type="nucleotide sequence ID" value="NZ_KB233225.1"/>
</dbReference>
<dbReference type="STRING" id="1141662.OOA_17346"/>
<evidence type="ECO:0000256" key="1">
    <source>
        <dbReference type="ARBA" id="ARBA00022679"/>
    </source>
</evidence>
<evidence type="ECO:0000313" key="2">
    <source>
        <dbReference type="EMBL" id="EKT54420.1"/>
    </source>
</evidence>
<accession>K8WDZ6</accession>
<keyword evidence="1 2" id="KW-0808">Transferase</keyword>
<dbReference type="AlphaFoldDB" id="K8WDZ6"/>
<dbReference type="Proteomes" id="UP000009336">
    <property type="component" value="Unassembled WGS sequence"/>
</dbReference>
<dbReference type="InterPro" id="IPR004165">
    <property type="entry name" value="CoA_trans_fam_I"/>
</dbReference>
<dbReference type="NCBIfam" id="NF007394">
    <property type="entry name" value="PRK09920.1"/>
    <property type="match status" value="1"/>
</dbReference>
<protein>
    <submittedName>
        <fullName evidence="2">Acetyl-CoA:acetoacetyl-CoA transferase subunit alpha</fullName>
    </submittedName>
</protein>
<dbReference type="NCBIfam" id="TIGR02429">
    <property type="entry name" value="pcaI_scoA_fam"/>
    <property type="match status" value="1"/>
</dbReference>
<proteinExistence type="predicted"/>
<comment type="caution">
    <text evidence="2">The sequence shown here is derived from an EMBL/GenBank/DDBJ whole genome shotgun (WGS) entry which is preliminary data.</text>
</comment>
<dbReference type="SUPFAM" id="SSF100950">
    <property type="entry name" value="NagB/RpiA/CoA transferase-like"/>
    <property type="match status" value="1"/>
</dbReference>
<dbReference type="InterPro" id="IPR012792">
    <property type="entry name" value="3-oxoacid_CoA-transf_A"/>
</dbReference>
<gene>
    <name evidence="2" type="ORF">OOA_17346</name>
</gene>
<dbReference type="EMBL" id="AKKL01000047">
    <property type="protein sequence ID" value="EKT54420.1"/>
    <property type="molecule type" value="Genomic_DNA"/>
</dbReference>